<dbReference type="EMBL" id="FNCZ01000001">
    <property type="protein sequence ID" value="SDG68161.1"/>
    <property type="molecule type" value="Genomic_DNA"/>
</dbReference>
<dbReference type="Proteomes" id="UP000199492">
    <property type="component" value="Unassembled WGS sequence"/>
</dbReference>
<protein>
    <submittedName>
        <fullName evidence="2">Uncharacterized protein</fullName>
    </submittedName>
</protein>
<name>A0A1G7W8B1_9FLAO</name>
<dbReference type="STRING" id="262004.SAMN04489796_101283"/>
<evidence type="ECO:0000256" key="1">
    <source>
        <dbReference type="SAM" id="Phobius"/>
    </source>
</evidence>
<keyword evidence="1" id="KW-0472">Membrane</keyword>
<evidence type="ECO:0000313" key="3">
    <source>
        <dbReference type="Proteomes" id="UP000199492"/>
    </source>
</evidence>
<organism evidence="2 3">
    <name type="scientific">Winogradskyella thalassocola</name>
    <dbReference type="NCBI Taxonomy" id="262004"/>
    <lineage>
        <taxon>Bacteria</taxon>
        <taxon>Pseudomonadati</taxon>
        <taxon>Bacteroidota</taxon>
        <taxon>Flavobacteriia</taxon>
        <taxon>Flavobacteriales</taxon>
        <taxon>Flavobacteriaceae</taxon>
        <taxon>Winogradskyella</taxon>
    </lineage>
</organism>
<dbReference type="OrthoDB" id="1144727at2"/>
<proteinExistence type="predicted"/>
<dbReference type="AlphaFoldDB" id="A0A1G7W8B1"/>
<sequence length="100" mass="11901">MASHIKCPNCGIYNTNKDYCTNCNTLLSYKKRRELAFAKEEKERRERQRIQDEKSPSFYEKYKDHRFLVVRVFVKITHSIWMGFMAIGMFIAWLITAIAA</sequence>
<keyword evidence="1" id="KW-0812">Transmembrane</keyword>
<keyword evidence="1" id="KW-1133">Transmembrane helix</keyword>
<accession>A0A1G7W8B1</accession>
<gene>
    <name evidence="2" type="ORF">SAMN04489796_101283</name>
</gene>
<evidence type="ECO:0000313" key="2">
    <source>
        <dbReference type="EMBL" id="SDG68161.1"/>
    </source>
</evidence>
<keyword evidence="3" id="KW-1185">Reference proteome</keyword>
<dbReference type="RefSeq" id="WP_092465799.1">
    <property type="nucleotide sequence ID" value="NZ_FNCZ01000001.1"/>
</dbReference>
<feature type="transmembrane region" description="Helical" evidence="1">
    <location>
        <begin position="80"/>
        <end position="99"/>
    </location>
</feature>
<reference evidence="3" key="1">
    <citation type="submission" date="2016-10" db="EMBL/GenBank/DDBJ databases">
        <authorList>
            <person name="Varghese N."/>
            <person name="Submissions S."/>
        </authorList>
    </citation>
    <scope>NUCLEOTIDE SEQUENCE [LARGE SCALE GENOMIC DNA]</scope>
    <source>
        <strain evidence="3">DSM 15363</strain>
    </source>
</reference>